<sequence>MKNKKKLGLVLPVVLLLIAIPVVLIGIYGGAAHKASIKSSDFANIFNLSGPPNLPNSWQISSIEKYDDGFTAPSVTIFYKNNVSLTLSRSELIYPKMQKEQISIGDNSVNLYTNKEEQVYVVKYGDLFYAFKFQTPNKNEVEDFIKTLR</sequence>
<evidence type="ECO:0000313" key="2">
    <source>
        <dbReference type="Proteomes" id="UP001596002"/>
    </source>
</evidence>
<dbReference type="Proteomes" id="UP001596002">
    <property type="component" value="Unassembled WGS sequence"/>
</dbReference>
<organism evidence="1 2">
    <name type="scientific">Effusibacillus consociatus</name>
    <dbReference type="NCBI Taxonomy" id="1117041"/>
    <lineage>
        <taxon>Bacteria</taxon>
        <taxon>Bacillati</taxon>
        <taxon>Bacillota</taxon>
        <taxon>Bacilli</taxon>
        <taxon>Bacillales</taxon>
        <taxon>Alicyclobacillaceae</taxon>
        <taxon>Effusibacillus</taxon>
    </lineage>
</organism>
<protein>
    <recommendedName>
        <fullName evidence="3">DUF4367 domain-containing protein</fullName>
    </recommendedName>
</protein>
<dbReference type="RefSeq" id="WP_380025306.1">
    <property type="nucleotide sequence ID" value="NZ_JBHSHC010000054.1"/>
</dbReference>
<comment type="caution">
    <text evidence="1">The sequence shown here is derived from an EMBL/GenBank/DDBJ whole genome shotgun (WGS) entry which is preliminary data.</text>
</comment>
<evidence type="ECO:0000313" key="1">
    <source>
        <dbReference type="EMBL" id="MFC4767381.1"/>
    </source>
</evidence>
<accession>A0ABV9PYN3</accession>
<proteinExistence type="predicted"/>
<reference evidence="2" key="1">
    <citation type="journal article" date="2019" name="Int. J. Syst. Evol. Microbiol.">
        <title>The Global Catalogue of Microorganisms (GCM) 10K type strain sequencing project: providing services to taxonomists for standard genome sequencing and annotation.</title>
        <authorList>
            <consortium name="The Broad Institute Genomics Platform"/>
            <consortium name="The Broad Institute Genome Sequencing Center for Infectious Disease"/>
            <person name="Wu L."/>
            <person name="Ma J."/>
        </authorList>
    </citation>
    <scope>NUCLEOTIDE SEQUENCE [LARGE SCALE GENOMIC DNA]</scope>
    <source>
        <strain evidence="2">WYCCWR 12678</strain>
    </source>
</reference>
<name>A0ABV9PYN3_9BACL</name>
<dbReference type="EMBL" id="JBHSHC010000054">
    <property type="protein sequence ID" value="MFC4767381.1"/>
    <property type="molecule type" value="Genomic_DNA"/>
</dbReference>
<evidence type="ECO:0008006" key="3">
    <source>
        <dbReference type="Google" id="ProtNLM"/>
    </source>
</evidence>
<keyword evidence="2" id="KW-1185">Reference proteome</keyword>
<gene>
    <name evidence="1" type="ORF">ACFO8Q_08390</name>
</gene>